<dbReference type="PROSITE" id="PS50002">
    <property type="entry name" value="SH3"/>
    <property type="match status" value="1"/>
</dbReference>
<dbReference type="GO" id="GO:0005524">
    <property type="term" value="F:ATP binding"/>
    <property type="evidence" value="ECO:0007669"/>
    <property type="project" value="UniProtKB-UniRule"/>
</dbReference>
<dbReference type="PRINTS" id="PR00452">
    <property type="entry name" value="SH3DOMAIN"/>
</dbReference>
<evidence type="ECO:0000259" key="20">
    <source>
        <dbReference type="PROSITE" id="PS50011"/>
    </source>
</evidence>
<dbReference type="Pfam" id="PF07714">
    <property type="entry name" value="PK_Tyr_Ser-Thr"/>
    <property type="match status" value="1"/>
</dbReference>
<evidence type="ECO:0000256" key="3">
    <source>
        <dbReference type="ARBA" id="ARBA00022490"/>
    </source>
</evidence>
<gene>
    <name evidence="21" type="ORF">E1301_Tti002235</name>
</gene>
<feature type="domain" description="Protein kinase" evidence="20">
    <location>
        <begin position="314"/>
        <end position="568"/>
    </location>
</feature>
<dbReference type="GO" id="GO:0004715">
    <property type="term" value="F:non-membrane spanning protein tyrosine kinase activity"/>
    <property type="evidence" value="ECO:0007669"/>
    <property type="project" value="UniProtKB-EC"/>
</dbReference>
<dbReference type="SUPFAM" id="SSF55550">
    <property type="entry name" value="SH2 domain"/>
    <property type="match status" value="1"/>
</dbReference>
<dbReference type="SMART" id="SM00252">
    <property type="entry name" value="SH2"/>
    <property type="match status" value="1"/>
</dbReference>
<accession>A0A5A9NCH8</accession>
<name>A0A5A9NCH8_9TELE</name>
<dbReference type="EMBL" id="SOYY01000020">
    <property type="protein sequence ID" value="KAA0706915.1"/>
    <property type="molecule type" value="Genomic_DNA"/>
</dbReference>
<dbReference type="InterPro" id="IPR000980">
    <property type="entry name" value="SH2"/>
</dbReference>
<evidence type="ECO:0000256" key="13">
    <source>
        <dbReference type="ARBA" id="ARBA00051245"/>
    </source>
</evidence>
<dbReference type="AlphaFoldDB" id="A0A5A9NCH8"/>
<keyword evidence="5 17" id="KW-0808">Transferase</keyword>
<proteinExistence type="inferred from homology"/>
<comment type="caution">
    <text evidence="21">The sequence shown here is derived from an EMBL/GenBank/DDBJ whole genome shotgun (WGS) entry which is preliminary data.</text>
</comment>
<dbReference type="Pfam" id="PF00018">
    <property type="entry name" value="SH3_1"/>
    <property type="match status" value="1"/>
</dbReference>
<keyword evidence="6" id="KW-0519">Myristate</keyword>
<dbReference type="Gene3D" id="3.30.505.10">
    <property type="entry name" value="SH2 domain"/>
    <property type="match status" value="1"/>
</dbReference>
<keyword evidence="11 17" id="KW-0829">Tyrosine-protein kinase</keyword>
<sequence length="575" mass="65295">MKGFKFSLLNFLSLCKGVLKYGRFHTYISSLKLRFAFFTSPSTRAGVSPERAQRGHCNPMGECLRATFPCLQTLWDRIYGPSSDAGENSVKGDCVSTGDVSSTTVNSGTESVGRYARPVSAIQTCRKTDNAVYTALWDFEAREVEELSFKAGDIFQIVSYSGDWWNARKTDKNGCILATGFVPRNYLARVESVESQPWFFGKMSRVEASSHLMSPGNHDGSFLVRISETDNIGHVISVKAHKKTKHFKIYESNGQVYVNPTLKFSCVLEVVEYYQSHPLASLDRLKCPCIRKRPQPQDLSHSTVDEWELPKEDFSLEDQLGSGYFADVYRGTWKNRINVAIKILKNHDCLKQKEFQMEVQIMKRLRHRHLISLFAICTSSTPYYIITELMEKGNLLNFLRGSEGEALDLASLIDMAAQVVEGMAYLEANNSIHRDLAARNVLVGDGYICKVADFGLARIVKEPFYVSDEKKIPYRWTAPEAISHGRFSNKSDIWSFGILLFEILTYGGIPYPGLATNEVFVYITKHNYRLPAPPKCPQIIYDIMLSCWMVKPEDRPDFKDLRNNLENISRYSDLD</sequence>
<dbReference type="FunFam" id="1.10.510.10:FF:000554">
    <property type="entry name" value="Predicted protein"/>
    <property type="match status" value="1"/>
</dbReference>
<dbReference type="GO" id="GO:0005737">
    <property type="term" value="C:cytoplasm"/>
    <property type="evidence" value="ECO:0007669"/>
    <property type="project" value="UniProtKB-SubCell"/>
</dbReference>
<feature type="domain" description="SH3" evidence="19">
    <location>
        <begin position="128"/>
        <end position="192"/>
    </location>
</feature>
<keyword evidence="12" id="KW-0449">Lipoprotein</keyword>
<dbReference type="SUPFAM" id="SSF50044">
    <property type="entry name" value="SH3-domain"/>
    <property type="match status" value="1"/>
</dbReference>
<evidence type="ECO:0000256" key="2">
    <source>
        <dbReference type="ARBA" id="ARBA00022443"/>
    </source>
</evidence>
<keyword evidence="9 16" id="KW-0067">ATP-binding</keyword>
<dbReference type="EC" id="2.7.10.2" evidence="17"/>
<dbReference type="Gene3D" id="3.30.200.20">
    <property type="entry name" value="Phosphorylase Kinase, domain 1"/>
    <property type="match status" value="1"/>
</dbReference>
<dbReference type="OrthoDB" id="4062651at2759"/>
<dbReference type="Pfam" id="PF00017">
    <property type="entry name" value="SH2"/>
    <property type="match status" value="1"/>
</dbReference>
<keyword evidence="8 17" id="KW-0418">Kinase</keyword>
<evidence type="ECO:0000256" key="4">
    <source>
        <dbReference type="ARBA" id="ARBA00022553"/>
    </source>
</evidence>
<dbReference type="PROSITE" id="PS50001">
    <property type="entry name" value="SH2"/>
    <property type="match status" value="1"/>
</dbReference>
<evidence type="ECO:0000256" key="14">
    <source>
        <dbReference type="PROSITE-ProRule" id="PRU00191"/>
    </source>
</evidence>
<keyword evidence="3" id="KW-0963">Cytoplasm</keyword>
<comment type="similarity">
    <text evidence="17">Belongs to the protein kinase superfamily. Tyr protein kinase family.</text>
</comment>
<dbReference type="Proteomes" id="UP000324632">
    <property type="component" value="Chromosome 20"/>
</dbReference>
<evidence type="ECO:0000256" key="5">
    <source>
        <dbReference type="ARBA" id="ARBA00022679"/>
    </source>
</evidence>
<dbReference type="InterPro" id="IPR011009">
    <property type="entry name" value="Kinase-like_dom_sf"/>
</dbReference>
<protein>
    <recommendedName>
        <fullName evidence="17">Tyrosine-protein kinase</fullName>
        <ecNumber evidence="17">2.7.10.2</ecNumber>
    </recommendedName>
</protein>
<evidence type="ECO:0000256" key="17">
    <source>
        <dbReference type="RuleBase" id="RU362096"/>
    </source>
</evidence>
<dbReference type="Gene3D" id="2.30.30.40">
    <property type="entry name" value="SH3 Domains"/>
    <property type="match status" value="1"/>
</dbReference>
<keyword evidence="2 15" id="KW-0728">SH3 domain</keyword>
<keyword evidence="7 16" id="KW-0547">Nucleotide-binding</keyword>
<evidence type="ECO:0000259" key="19">
    <source>
        <dbReference type="PROSITE" id="PS50002"/>
    </source>
</evidence>
<evidence type="ECO:0000256" key="10">
    <source>
        <dbReference type="ARBA" id="ARBA00022999"/>
    </source>
</evidence>
<evidence type="ECO:0000313" key="22">
    <source>
        <dbReference type="Proteomes" id="UP000324632"/>
    </source>
</evidence>
<dbReference type="PRINTS" id="PR00109">
    <property type="entry name" value="TYRKINASE"/>
</dbReference>
<evidence type="ECO:0000313" key="21">
    <source>
        <dbReference type="EMBL" id="KAA0706915.1"/>
    </source>
</evidence>
<dbReference type="InterPro" id="IPR001245">
    <property type="entry name" value="Ser-Thr/Tyr_kinase_cat_dom"/>
</dbReference>
<evidence type="ECO:0000256" key="8">
    <source>
        <dbReference type="ARBA" id="ARBA00022777"/>
    </source>
</evidence>
<dbReference type="InterPro" id="IPR001452">
    <property type="entry name" value="SH3_domain"/>
</dbReference>
<evidence type="ECO:0000256" key="12">
    <source>
        <dbReference type="ARBA" id="ARBA00023288"/>
    </source>
</evidence>
<evidence type="ECO:0000256" key="9">
    <source>
        <dbReference type="ARBA" id="ARBA00022840"/>
    </source>
</evidence>
<dbReference type="InterPro" id="IPR020635">
    <property type="entry name" value="Tyr_kinase_cat_dom"/>
</dbReference>
<feature type="domain" description="SH2" evidence="18">
    <location>
        <begin position="198"/>
        <end position="289"/>
    </location>
</feature>
<dbReference type="PANTHER" id="PTHR24418">
    <property type="entry name" value="TYROSINE-PROTEIN KINASE"/>
    <property type="match status" value="1"/>
</dbReference>
<evidence type="ECO:0000259" key="18">
    <source>
        <dbReference type="PROSITE" id="PS50001"/>
    </source>
</evidence>
<dbReference type="InterPro" id="IPR000719">
    <property type="entry name" value="Prot_kinase_dom"/>
</dbReference>
<dbReference type="Gene3D" id="1.10.510.10">
    <property type="entry name" value="Transferase(Phosphotransferase) domain 1"/>
    <property type="match status" value="1"/>
</dbReference>
<evidence type="ECO:0000256" key="6">
    <source>
        <dbReference type="ARBA" id="ARBA00022707"/>
    </source>
</evidence>
<dbReference type="InterPro" id="IPR036028">
    <property type="entry name" value="SH3-like_dom_sf"/>
</dbReference>
<evidence type="ECO:0000256" key="11">
    <source>
        <dbReference type="ARBA" id="ARBA00023137"/>
    </source>
</evidence>
<evidence type="ECO:0000256" key="16">
    <source>
        <dbReference type="PROSITE-ProRule" id="PRU10141"/>
    </source>
</evidence>
<comment type="catalytic activity">
    <reaction evidence="13 17">
        <text>L-tyrosyl-[protein] + ATP = O-phospho-L-tyrosyl-[protein] + ADP + H(+)</text>
        <dbReference type="Rhea" id="RHEA:10596"/>
        <dbReference type="Rhea" id="RHEA-COMP:10136"/>
        <dbReference type="Rhea" id="RHEA-COMP:20101"/>
        <dbReference type="ChEBI" id="CHEBI:15378"/>
        <dbReference type="ChEBI" id="CHEBI:30616"/>
        <dbReference type="ChEBI" id="CHEBI:46858"/>
        <dbReference type="ChEBI" id="CHEBI:61978"/>
        <dbReference type="ChEBI" id="CHEBI:456216"/>
        <dbReference type="EC" id="2.7.10.2"/>
    </reaction>
</comment>
<dbReference type="PROSITE" id="PS00107">
    <property type="entry name" value="PROTEIN_KINASE_ATP"/>
    <property type="match status" value="1"/>
</dbReference>
<dbReference type="InterPro" id="IPR017441">
    <property type="entry name" value="Protein_kinase_ATP_BS"/>
</dbReference>
<evidence type="ECO:0000256" key="7">
    <source>
        <dbReference type="ARBA" id="ARBA00022741"/>
    </source>
</evidence>
<dbReference type="InterPro" id="IPR050198">
    <property type="entry name" value="Non-receptor_tyrosine_kinases"/>
</dbReference>
<evidence type="ECO:0000256" key="1">
    <source>
        <dbReference type="ARBA" id="ARBA00004496"/>
    </source>
</evidence>
<organism evidence="21 22">
    <name type="scientific">Triplophysa tibetana</name>
    <dbReference type="NCBI Taxonomy" id="1572043"/>
    <lineage>
        <taxon>Eukaryota</taxon>
        <taxon>Metazoa</taxon>
        <taxon>Chordata</taxon>
        <taxon>Craniata</taxon>
        <taxon>Vertebrata</taxon>
        <taxon>Euteleostomi</taxon>
        <taxon>Actinopterygii</taxon>
        <taxon>Neopterygii</taxon>
        <taxon>Teleostei</taxon>
        <taxon>Ostariophysi</taxon>
        <taxon>Cypriniformes</taxon>
        <taxon>Nemacheilidae</taxon>
        <taxon>Triplophysa</taxon>
    </lineage>
</organism>
<dbReference type="FunFam" id="2.30.30.40:FF:000229">
    <property type="entry name" value="Tyrosine-protein kinase"/>
    <property type="match status" value="1"/>
</dbReference>
<dbReference type="FunFam" id="3.30.200.20:FF:000053">
    <property type="entry name" value="Tyrosine-protein kinase"/>
    <property type="match status" value="1"/>
</dbReference>
<dbReference type="SUPFAM" id="SSF56112">
    <property type="entry name" value="Protein kinase-like (PK-like)"/>
    <property type="match status" value="1"/>
</dbReference>
<feature type="binding site" evidence="16">
    <location>
        <position position="342"/>
    </location>
    <ligand>
        <name>ATP</name>
        <dbReference type="ChEBI" id="CHEBI:30616"/>
    </ligand>
</feature>
<dbReference type="PROSITE" id="PS50011">
    <property type="entry name" value="PROTEIN_KINASE_DOM"/>
    <property type="match status" value="1"/>
</dbReference>
<comment type="subcellular location">
    <subcellularLocation>
        <location evidence="1">Cytoplasm</location>
    </subcellularLocation>
</comment>
<keyword evidence="4" id="KW-0597">Phosphoprotein</keyword>
<keyword evidence="10 14" id="KW-0727">SH2 domain</keyword>
<dbReference type="SMART" id="SM00326">
    <property type="entry name" value="SH3"/>
    <property type="match status" value="1"/>
</dbReference>
<keyword evidence="22" id="KW-1185">Reference proteome</keyword>
<evidence type="ECO:0000256" key="15">
    <source>
        <dbReference type="PROSITE-ProRule" id="PRU00192"/>
    </source>
</evidence>
<dbReference type="SMART" id="SM00219">
    <property type="entry name" value="TyrKc"/>
    <property type="match status" value="1"/>
</dbReference>
<dbReference type="PRINTS" id="PR00401">
    <property type="entry name" value="SH2DOMAIN"/>
</dbReference>
<dbReference type="InterPro" id="IPR036860">
    <property type="entry name" value="SH2_dom_sf"/>
</dbReference>
<reference evidence="21 22" key="1">
    <citation type="journal article" date="2019" name="Mol. Ecol. Resour.">
        <title>Chromosome-level genome assembly of Triplophysa tibetana, a fish adapted to the harsh high-altitude environment of the Tibetan Plateau.</title>
        <authorList>
            <person name="Yang X."/>
            <person name="Liu H."/>
            <person name="Ma Z."/>
            <person name="Zou Y."/>
            <person name="Zou M."/>
            <person name="Mao Y."/>
            <person name="Li X."/>
            <person name="Wang H."/>
            <person name="Chen T."/>
            <person name="Wang W."/>
            <person name="Yang R."/>
        </authorList>
    </citation>
    <scope>NUCLEOTIDE SEQUENCE [LARGE SCALE GENOMIC DNA]</scope>
    <source>
        <strain evidence="21">TTIB1903HZAU</strain>
        <tissue evidence="21">Muscle</tissue>
    </source>
</reference>